<reference evidence="1" key="1">
    <citation type="submission" date="2014-09" db="EMBL/GenBank/DDBJ databases">
        <authorList>
            <person name="Magalhaes I.L.F."/>
            <person name="Oliveira U."/>
            <person name="Santos F.R."/>
            <person name="Vidigal T.H.D.A."/>
            <person name="Brescovit A.D."/>
            <person name="Santos A.J."/>
        </authorList>
    </citation>
    <scope>NUCLEOTIDE SEQUENCE</scope>
    <source>
        <tissue evidence="1">Shoot tissue taken approximately 20 cm above the soil surface</tissue>
    </source>
</reference>
<dbReference type="EMBL" id="GBRH01251571">
    <property type="protein sequence ID" value="JAD46324.1"/>
    <property type="molecule type" value="Transcribed_RNA"/>
</dbReference>
<reference evidence="1" key="2">
    <citation type="journal article" date="2015" name="Data Brief">
        <title>Shoot transcriptome of the giant reed, Arundo donax.</title>
        <authorList>
            <person name="Barrero R.A."/>
            <person name="Guerrero F.D."/>
            <person name="Moolhuijzen P."/>
            <person name="Goolsby J.A."/>
            <person name="Tidwell J."/>
            <person name="Bellgard S.E."/>
            <person name="Bellgard M.I."/>
        </authorList>
    </citation>
    <scope>NUCLEOTIDE SEQUENCE</scope>
    <source>
        <tissue evidence="1">Shoot tissue taken approximately 20 cm above the soil surface</tissue>
    </source>
</reference>
<accession>A0A0A9A3S2</accession>
<sequence>MDYVNLINQ</sequence>
<name>A0A0A9A3S2_ARUDO</name>
<organism evidence="1">
    <name type="scientific">Arundo donax</name>
    <name type="common">Giant reed</name>
    <name type="synonym">Donax arundinaceus</name>
    <dbReference type="NCBI Taxonomy" id="35708"/>
    <lineage>
        <taxon>Eukaryota</taxon>
        <taxon>Viridiplantae</taxon>
        <taxon>Streptophyta</taxon>
        <taxon>Embryophyta</taxon>
        <taxon>Tracheophyta</taxon>
        <taxon>Spermatophyta</taxon>
        <taxon>Magnoliopsida</taxon>
        <taxon>Liliopsida</taxon>
        <taxon>Poales</taxon>
        <taxon>Poaceae</taxon>
        <taxon>PACMAD clade</taxon>
        <taxon>Arundinoideae</taxon>
        <taxon>Arundineae</taxon>
        <taxon>Arundo</taxon>
    </lineage>
</organism>
<evidence type="ECO:0000313" key="1">
    <source>
        <dbReference type="EMBL" id="JAD46324.1"/>
    </source>
</evidence>
<proteinExistence type="predicted"/>
<protein>
    <submittedName>
        <fullName evidence="1">Uncharacterized protein</fullName>
    </submittedName>
</protein>